<reference evidence="3" key="1">
    <citation type="submission" date="2011-07" db="EMBL/GenBank/DDBJ databases">
        <authorList>
            <consortium name="Caenorhabditis brenneri Sequencing and Analysis Consortium"/>
            <person name="Wilson R.K."/>
        </authorList>
    </citation>
    <scope>NUCLEOTIDE SEQUENCE [LARGE SCALE GENOMIC DNA]</scope>
    <source>
        <strain evidence="3">PB2801</strain>
    </source>
</reference>
<keyword evidence="1" id="KW-1133">Transmembrane helix</keyword>
<accession>G0NL40</accession>
<dbReference type="Proteomes" id="UP000008068">
    <property type="component" value="Unassembled WGS sequence"/>
</dbReference>
<proteinExistence type="predicted"/>
<dbReference type="OrthoDB" id="5861142at2759"/>
<gene>
    <name evidence="2" type="ORF">CAEBREN_04886</name>
</gene>
<name>G0NL40_CAEBE</name>
<sequence>MSPIDFSIPTWLIIYYHFVGTVSFFLNTACIYLIVFRSDKIDNFRYFLLVFQICCTITDFHITFLMQPIPLYPVLGGFCNGFLAVYFDVWSHYLMAFIAASVVGQVGSLAICFFKKHQTIGKIMKRHVFPEKLVELAYCGAPFIPVMVFICFLQTGMRRDSQMEYINNKYPEYSLQFSQLSNFAVYELNFWAFVVAIIAFSGSLFCGTVYIFTTVDMFKFLQSAQLKRRISAVNLKRHRAALKSLVAQFVTSSLCLIPPFLYAVVIMSSIDYAQLIVQVLLAIFSLHSSVNAVVLVVTTPPYRNFVLRLFDSVYFFKKKKKHPSFQKTTETKFDHSSDIC</sequence>
<dbReference type="eggNOG" id="ENOG502TGS3">
    <property type="taxonomic scope" value="Eukaryota"/>
</dbReference>
<dbReference type="InterPro" id="IPR019429">
    <property type="entry name" value="7TM_GPCR_serpentine_rcpt_Sri"/>
</dbReference>
<dbReference type="SUPFAM" id="SSF81321">
    <property type="entry name" value="Family A G protein-coupled receptor-like"/>
    <property type="match status" value="1"/>
</dbReference>
<keyword evidence="1" id="KW-0812">Transmembrane</keyword>
<feature type="transmembrane region" description="Helical" evidence="1">
    <location>
        <begin position="276"/>
        <end position="298"/>
    </location>
</feature>
<dbReference type="AlphaFoldDB" id="G0NL40"/>
<dbReference type="InParanoid" id="G0NL40"/>
<keyword evidence="3" id="KW-1185">Reference proteome</keyword>
<dbReference type="FunCoup" id="G0NL40">
    <property type="interactions" value="4"/>
</dbReference>
<dbReference type="EMBL" id="GL379904">
    <property type="protein sequence ID" value="EGT33308.1"/>
    <property type="molecule type" value="Genomic_DNA"/>
</dbReference>
<protein>
    <submittedName>
        <fullName evidence="2">Uncharacterized protein</fullName>
    </submittedName>
</protein>
<evidence type="ECO:0000256" key="1">
    <source>
        <dbReference type="SAM" id="Phobius"/>
    </source>
</evidence>
<dbReference type="Pfam" id="PF10327">
    <property type="entry name" value="7TM_GPCR_Sri"/>
    <property type="match status" value="1"/>
</dbReference>
<dbReference type="STRING" id="135651.G0NL40"/>
<organism evidence="3">
    <name type="scientific">Caenorhabditis brenneri</name>
    <name type="common">Nematode worm</name>
    <dbReference type="NCBI Taxonomy" id="135651"/>
    <lineage>
        <taxon>Eukaryota</taxon>
        <taxon>Metazoa</taxon>
        <taxon>Ecdysozoa</taxon>
        <taxon>Nematoda</taxon>
        <taxon>Chromadorea</taxon>
        <taxon>Rhabditida</taxon>
        <taxon>Rhabditina</taxon>
        <taxon>Rhabditomorpha</taxon>
        <taxon>Rhabditoidea</taxon>
        <taxon>Rhabditidae</taxon>
        <taxon>Peloderinae</taxon>
        <taxon>Caenorhabditis</taxon>
    </lineage>
</organism>
<dbReference type="PANTHER" id="PTHR45830">
    <property type="entry name" value="SERPENTINE RECEPTOR, CLASS I"/>
    <property type="match status" value="1"/>
</dbReference>
<feature type="transmembrane region" description="Helical" evidence="1">
    <location>
        <begin position="89"/>
        <end position="114"/>
    </location>
</feature>
<dbReference type="Gene3D" id="1.20.1070.10">
    <property type="entry name" value="Rhodopsin 7-helix transmembrane proteins"/>
    <property type="match status" value="1"/>
</dbReference>
<feature type="transmembrane region" description="Helical" evidence="1">
    <location>
        <begin position="46"/>
        <end position="69"/>
    </location>
</feature>
<feature type="transmembrane region" description="Helical" evidence="1">
    <location>
        <begin position="12"/>
        <end position="34"/>
    </location>
</feature>
<evidence type="ECO:0000313" key="3">
    <source>
        <dbReference type="Proteomes" id="UP000008068"/>
    </source>
</evidence>
<keyword evidence="1" id="KW-0472">Membrane</keyword>
<feature type="transmembrane region" description="Helical" evidence="1">
    <location>
        <begin position="190"/>
        <end position="212"/>
    </location>
</feature>
<dbReference type="OMA" id="YFDVWSH"/>
<dbReference type="HOGENOM" id="CLU_067919_1_0_1"/>
<evidence type="ECO:0000313" key="2">
    <source>
        <dbReference type="EMBL" id="EGT33308.1"/>
    </source>
</evidence>
<feature type="transmembrane region" description="Helical" evidence="1">
    <location>
        <begin position="135"/>
        <end position="155"/>
    </location>
</feature>
<dbReference type="PANTHER" id="PTHR45830:SF20">
    <property type="entry name" value="SERPENTINE RECEPTOR, CLASS I"/>
    <property type="match status" value="1"/>
</dbReference>
<feature type="transmembrane region" description="Helical" evidence="1">
    <location>
        <begin position="245"/>
        <end position="270"/>
    </location>
</feature>